<keyword evidence="2" id="KW-1185">Reference proteome</keyword>
<dbReference type="EMBL" id="JAAXKZ010000113">
    <property type="protein sequence ID" value="NMH94478.1"/>
    <property type="molecule type" value="Genomic_DNA"/>
</dbReference>
<gene>
    <name evidence="1" type="ORF">HF519_23450</name>
</gene>
<sequence>MTIVTSAGPRAARRARRCRSIGPGAVPRLLRVPTPERRVHEGRAVINRAELMRQLQIGESTAERWYRERAENGHPEPVHREGRRLYWDENELIGWARDWIARDAEPRQKVVEGRALLSRAELARRLNMREQTLADLYAARETSGHPQAVHREGRRLYWDEAEAVAWAQEREAAKKATLTPVDRSGEPDELVDAAEAARILGYASPRTITSYLARNVGYFPDPDDVEGRRWHRRTLWAFADRRSRPGRAGHAKTRSDQR</sequence>
<proteinExistence type="predicted"/>
<evidence type="ECO:0008006" key="3">
    <source>
        <dbReference type="Google" id="ProtNLM"/>
    </source>
</evidence>
<dbReference type="AlphaFoldDB" id="A0A848DP21"/>
<name>A0A848DP21_9PSEU</name>
<accession>A0A848DP21</accession>
<dbReference type="Proteomes" id="UP000586918">
    <property type="component" value="Unassembled WGS sequence"/>
</dbReference>
<dbReference type="RefSeq" id="WP_169415164.1">
    <property type="nucleotide sequence ID" value="NZ_JAAXKZ010000113.1"/>
</dbReference>
<reference evidence="1 2" key="1">
    <citation type="submission" date="2020-04" db="EMBL/GenBank/DDBJ databases">
        <authorList>
            <person name="Klaysubun C."/>
            <person name="Duangmal K."/>
            <person name="Lipun K."/>
        </authorList>
    </citation>
    <scope>NUCLEOTIDE SEQUENCE [LARGE SCALE GENOMIC DNA]</scope>
    <source>
        <strain evidence="1 2">DSM 45300</strain>
    </source>
</reference>
<evidence type="ECO:0000313" key="1">
    <source>
        <dbReference type="EMBL" id="NMH94478.1"/>
    </source>
</evidence>
<evidence type="ECO:0000313" key="2">
    <source>
        <dbReference type="Proteomes" id="UP000586918"/>
    </source>
</evidence>
<protein>
    <recommendedName>
        <fullName evidence="3">Helix-turn-helix domain-containing protein</fullName>
    </recommendedName>
</protein>
<organism evidence="1 2">
    <name type="scientific">Pseudonocardia bannensis</name>
    <dbReference type="NCBI Taxonomy" id="630973"/>
    <lineage>
        <taxon>Bacteria</taxon>
        <taxon>Bacillati</taxon>
        <taxon>Actinomycetota</taxon>
        <taxon>Actinomycetes</taxon>
        <taxon>Pseudonocardiales</taxon>
        <taxon>Pseudonocardiaceae</taxon>
        <taxon>Pseudonocardia</taxon>
    </lineage>
</organism>
<comment type="caution">
    <text evidence="1">The sequence shown here is derived from an EMBL/GenBank/DDBJ whole genome shotgun (WGS) entry which is preliminary data.</text>
</comment>